<proteinExistence type="predicted"/>
<reference evidence="3" key="1">
    <citation type="submission" date="2019-08" db="EMBL/GenBank/DDBJ databases">
        <authorList>
            <person name="Kucharzyk K."/>
            <person name="Murdoch R.W."/>
            <person name="Higgins S."/>
            <person name="Loffler F."/>
        </authorList>
    </citation>
    <scope>NUCLEOTIDE SEQUENCE</scope>
</reference>
<feature type="compositionally biased region" description="Gly residues" evidence="1">
    <location>
        <begin position="1"/>
        <end position="14"/>
    </location>
</feature>
<dbReference type="InterPro" id="IPR011629">
    <property type="entry name" value="CobW-like_C"/>
</dbReference>
<dbReference type="Pfam" id="PF07683">
    <property type="entry name" value="CobW_C"/>
    <property type="match status" value="1"/>
</dbReference>
<evidence type="ECO:0000313" key="3">
    <source>
        <dbReference type="EMBL" id="MPM59293.1"/>
    </source>
</evidence>
<gene>
    <name evidence="3" type="ORF">SDC9_106133</name>
</gene>
<protein>
    <recommendedName>
        <fullName evidence="2">CobW C-terminal domain-containing protein</fullName>
    </recommendedName>
</protein>
<feature type="region of interest" description="Disordered" evidence="1">
    <location>
        <begin position="1"/>
        <end position="30"/>
    </location>
</feature>
<dbReference type="EMBL" id="VSSQ01017217">
    <property type="protein sequence ID" value="MPM59293.1"/>
    <property type="molecule type" value="Genomic_DNA"/>
</dbReference>
<organism evidence="3">
    <name type="scientific">bioreactor metagenome</name>
    <dbReference type="NCBI Taxonomy" id="1076179"/>
    <lineage>
        <taxon>unclassified sequences</taxon>
        <taxon>metagenomes</taxon>
        <taxon>ecological metagenomes</taxon>
    </lineage>
</organism>
<evidence type="ECO:0000259" key="2">
    <source>
        <dbReference type="Pfam" id="PF07683"/>
    </source>
</evidence>
<sequence>MGRSHVGGGPGGISKGRTGSVKEMGCGNGDRRNQIVFIGIHLNRDEIVEEFDGCLLTDAEMQTDWQTLPDSFAWELEE</sequence>
<comment type="caution">
    <text evidence="3">The sequence shown here is derived from an EMBL/GenBank/DDBJ whole genome shotgun (WGS) entry which is preliminary data.</text>
</comment>
<feature type="domain" description="CobW C-terminal" evidence="2">
    <location>
        <begin position="28"/>
        <end position="55"/>
    </location>
</feature>
<dbReference type="AlphaFoldDB" id="A0A645B805"/>
<name>A0A645B805_9ZZZZ</name>
<evidence type="ECO:0000256" key="1">
    <source>
        <dbReference type="SAM" id="MobiDB-lite"/>
    </source>
</evidence>
<accession>A0A645B805</accession>
<dbReference type="SUPFAM" id="SSF90002">
    <property type="entry name" value="Hypothetical protein YjiA, C-terminal domain"/>
    <property type="match status" value="1"/>
</dbReference>